<dbReference type="EMBL" id="AVOT02004896">
    <property type="protein sequence ID" value="MBW0477688.1"/>
    <property type="molecule type" value="Genomic_DNA"/>
</dbReference>
<feature type="compositionally biased region" description="Pro residues" evidence="1">
    <location>
        <begin position="206"/>
        <end position="216"/>
    </location>
</feature>
<dbReference type="SMART" id="SM00167">
    <property type="entry name" value="VPS9"/>
    <property type="match status" value="1"/>
</dbReference>
<reference evidence="4" key="1">
    <citation type="submission" date="2021-03" db="EMBL/GenBank/DDBJ databases">
        <title>Draft genome sequence of rust myrtle Austropuccinia psidii MF-1, a brazilian biotype.</title>
        <authorList>
            <person name="Quecine M.C."/>
            <person name="Pachon D.M.R."/>
            <person name="Bonatelli M.L."/>
            <person name="Correr F.H."/>
            <person name="Franceschini L.M."/>
            <person name="Leite T.F."/>
            <person name="Margarido G.R.A."/>
            <person name="Almeida C.A."/>
            <person name="Ferrarezi J.A."/>
            <person name="Labate C.A."/>
        </authorList>
    </citation>
    <scope>NUCLEOTIDE SEQUENCE</scope>
    <source>
        <strain evidence="4">MF-1</strain>
    </source>
</reference>
<evidence type="ECO:0000259" key="3">
    <source>
        <dbReference type="PROSITE" id="PS51205"/>
    </source>
</evidence>
<evidence type="ECO:0000313" key="5">
    <source>
        <dbReference type="Proteomes" id="UP000765509"/>
    </source>
</evidence>
<dbReference type="InterPro" id="IPR003892">
    <property type="entry name" value="CUE"/>
</dbReference>
<dbReference type="Proteomes" id="UP000765509">
    <property type="component" value="Unassembled WGS sequence"/>
</dbReference>
<dbReference type="InterPro" id="IPR003123">
    <property type="entry name" value="VPS9"/>
</dbReference>
<dbReference type="PROSITE" id="PS51205">
    <property type="entry name" value="VPS9"/>
    <property type="match status" value="1"/>
</dbReference>
<dbReference type="SUPFAM" id="SSF46934">
    <property type="entry name" value="UBA-like"/>
    <property type="match status" value="1"/>
</dbReference>
<dbReference type="InterPro" id="IPR041545">
    <property type="entry name" value="DUF5601"/>
</dbReference>
<dbReference type="GO" id="GO:0030139">
    <property type="term" value="C:endocytic vesicle"/>
    <property type="evidence" value="ECO:0007669"/>
    <property type="project" value="TreeGrafter"/>
</dbReference>
<dbReference type="GO" id="GO:0005085">
    <property type="term" value="F:guanyl-nucleotide exchange factor activity"/>
    <property type="evidence" value="ECO:0007669"/>
    <property type="project" value="InterPro"/>
</dbReference>
<dbReference type="GO" id="GO:0031267">
    <property type="term" value="F:small GTPase binding"/>
    <property type="evidence" value="ECO:0007669"/>
    <property type="project" value="TreeGrafter"/>
</dbReference>
<feature type="region of interest" description="Disordered" evidence="1">
    <location>
        <begin position="140"/>
        <end position="160"/>
    </location>
</feature>
<dbReference type="InterPro" id="IPR045046">
    <property type="entry name" value="Vps9-like"/>
</dbReference>
<dbReference type="Pfam" id="PF02845">
    <property type="entry name" value="CUE"/>
    <property type="match status" value="1"/>
</dbReference>
<dbReference type="OrthoDB" id="300289at2759"/>
<accession>A0A9Q3C721</accession>
<dbReference type="AlphaFoldDB" id="A0A9Q3C721"/>
<dbReference type="CDD" id="cd14279">
    <property type="entry name" value="CUE"/>
    <property type="match status" value="1"/>
</dbReference>
<protein>
    <recommendedName>
        <fullName evidence="6">VPS9 domain-containing protein</fullName>
    </recommendedName>
</protein>
<dbReference type="InterPro" id="IPR009060">
    <property type="entry name" value="UBA-like_sf"/>
</dbReference>
<gene>
    <name evidence="4" type="ORF">O181_017403</name>
</gene>
<organism evidence="4 5">
    <name type="scientific">Austropuccinia psidii MF-1</name>
    <dbReference type="NCBI Taxonomy" id="1389203"/>
    <lineage>
        <taxon>Eukaryota</taxon>
        <taxon>Fungi</taxon>
        <taxon>Dikarya</taxon>
        <taxon>Basidiomycota</taxon>
        <taxon>Pucciniomycotina</taxon>
        <taxon>Pucciniomycetes</taxon>
        <taxon>Pucciniales</taxon>
        <taxon>Sphaerophragmiaceae</taxon>
        <taxon>Austropuccinia</taxon>
    </lineage>
</organism>
<dbReference type="Pfam" id="PF02204">
    <property type="entry name" value="VPS9"/>
    <property type="match status" value="1"/>
</dbReference>
<dbReference type="SMART" id="SM00546">
    <property type="entry name" value="CUE"/>
    <property type="match status" value="1"/>
</dbReference>
<dbReference type="GO" id="GO:0005829">
    <property type="term" value="C:cytosol"/>
    <property type="evidence" value="ECO:0007669"/>
    <property type="project" value="TreeGrafter"/>
</dbReference>
<feature type="compositionally biased region" description="Polar residues" evidence="1">
    <location>
        <begin position="140"/>
        <end position="157"/>
    </location>
</feature>
<dbReference type="SUPFAM" id="SSF109993">
    <property type="entry name" value="VPS9 domain"/>
    <property type="match status" value="1"/>
</dbReference>
<feature type="region of interest" description="Disordered" evidence="1">
    <location>
        <begin position="504"/>
        <end position="535"/>
    </location>
</feature>
<dbReference type="GO" id="GO:0016192">
    <property type="term" value="P:vesicle-mediated transport"/>
    <property type="evidence" value="ECO:0007669"/>
    <property type="project" value="InterPro"/>
</dbReference>
<evidence type="ECO:0008006" key="6">
    <source>
        <dbReference type="Google" id="ProtNLM"/>
    </source>
</evidence>
<dbReference type="PANTHER" id="PTHR23101:SF25">
    <property type="entry name" value="GTPASE-ACTIVATING PROTEIN AND VPS9 DOMAIN-CONTAINING PROTEIN 1"/>
    <property type="match status" value="1"/>
</dbReference>
<feature type="compositionally biased region" description="Polar residues" evidence="1">
    <location>
        <begin position="518"/>
        <end position="535"/>
    </location>
</feature>
<keyword evidence="5" id="KW-1185">Reference proteome</keyword>
<feature type="region of interest" description="Disordered" evidence="1">
    <location>
        <begin position="177"/>
        <end position="218"/>
    </location>
</feature>
<feature type="compositionally biased region" description="Polar residues" evidence="1">
    <location>
        <begin position="177"/>
        <end position="195"/>
    </location>
</feature>
<comment type="caution">
    <text evidence="4">The sequence shown here is derived from an EMBL/GenBank/DDBJ whole genome shotgun (WGS) entry which is preliminary data.</text>
</comment>
<dbReference type="Gene3D" id="1.20.1050.80">
    <property type="entry name" value="VPS9 domain"/>
    <property type="match status" value="1"/>
</dbReference>
<dbReference type="GO" id="GO:0043130">
    <property type="term" value="F:ubiquitin binding"/>
    <property type="evidence" value="ECO:0007669"/>
    <property type="project" value="InterPro"/>
</dbReference>
<proteinExistence type="predicted"/>
<dbReference type="Gene3D" id="1.10.246.120">
    <property type="match status" value="1"/>
</dbReference>
<evidence type="ECO:0000313" key="4">
    <source>
        <dbReference type="EMBL" id="MBW0477688.1"/>
    </source>
</evidence>
<dbReference type="PROSITE" id="PS51140">
    <property type="entry name" value="CUE"/>
    <property type="match status" value="1"/>
</dbReference>
<name>A0A9Q3C721_9BASI</name>
<feature type="region of interest" description="Disordered" evidence="1">
    <location>
        <begin position="604"/>
        <end position="631"/>
    </location>
</feature>
<feature type="domain" description="CUE" evidence="2">
    <location>
        <begin position="658"/>
        <end position="700"/>
    </location>
</feature>
<evidence type="ECO:0000256" key="1">
    <source>
        <dbReference type="SAM" id="MobiDB-lite"/>
    </source>
</evidence>
<evidence type="ECO:0000259" key="2">
    <source>
        <dbReference type="PROSITE" id="PS51140"/>
    </source>
</evidence>
<dbReference type="InterPro" id="IPR037191">
    <property type="entry name" value="VPS9_dom_sf"/>
</dbReference>
<feature type="domain" description="VPS9" evidence="3">
    <location>
        <begin position="345"/>
        <end position="485"/>
    </location>
</feature>
<dbReference type="Gene3D" id="1.10.8.10">
    <property type="entry name" value="DNA helicase RuvA subunit, C-terminal domain"/>
    <property type="match status" value="1"/>
</dbReference>
<sequence>MSSTVVSSSDNVAPQFPQLNSSSALIVDLDPCNSNSTLHSPNFANPELNENAPITDLPRLLPPVSLDSVSPSVALQPVLSSSPTLSSSQKNILRPLVITRTRASSWSSIFRRNSISNEQTASLAADTSSTDSLLKQAATASPISAASEHSQPTHTPRSASFSLSSLASALKRPLSLTSAPSRLSPVPSTCQSPTESKAAHELSPPAADPDPTPSVPPRLIMENASEEPAAVPFDFSLFLEQMRWPQAEPIAKYLRSFLKEFSKQANDPSKRTAVTEQVRVINDFLDFISIKMREIRGGPWDPTVCNDAEFDNAIEAMEKLVMNRVWHLTFIPSLSTPQPSQTDDLERDTVLSQKMNLFHWITDRHLDLSLPPDETDGFLEFAKTELLKINSFKAPRDKMICILNCCKVIFGLIRHINQSEGGADTFVPILILVVLRAQPEHLISNIQYIHRFRNPDKMQGENGYYLSSLNAAISFIERLEHSVLSNITQSEFEFNVEQAIDRLPKSPIEPSDAPSMASFKNNTTQDKPNSIGPSSSFPDVTRTWLFTTVPQFAEKAVSKPLNAIARIVDDLASESEEFRSGAGRNDQAGDFRLLQDRRVSSSAVDGLEQQRIQARRRGSRPWSVDSPRSIPQQLVPQDASLELSDEDLKRIDALKRAEHQAKLETLASIFPNLESEVLEVVLVTHHGQISKAIDSLLEMS</sequence>
<dbReference type="PANTHER" id="PTHR23101">
    <property type="entry name" value="RAB GDP/GTP EXCHANGE FACTOR"/>
    <property type="match status" value="1"/>
</dbReference>
<dbReference type="Pfam" id="PF18151">
    <property type="entry name" value="DUF5601"/>
    <property type="match status" value="1"/>
</dbReference>